<evidence type="ECO:0000256" key="1">
    <source>
        <dbReference type="ARBA" id="ARBA00023015"/>
    </source>
</evidence>
<dbReference type="InterPro" id="IPR018060">
    <property type="entry name" value="HTH_AraC"/>
</dbReference>
<dbReference type="AlphaFoldDB" id="A0AAX3N4Z9"/>
<dbReference type="PANTHER" id="PTHR43280:SF2">
    <property type="entry name" value="HTH-TYPE TRANSCRIPTIONAL REGULATOR EXSA"/>
    <property type="match status" value="1"/>
</dbReference>
<keyword evidence="3" id="KW-0804">Transcription</keyword>
<dbReference type="Gene3D" id="2.60.120.10">
    <property type="entry name" value="Jelly Rolls"/>
    <property type="match status" value="1"/>
</dbReference>
<dbReference type="SUPFAM" id="SSF46689">
    <property type="entry name" value="Homeodomain-like"/>
    <property type="match status" value="2"/>
</dbReference>
<dbReference type="GO" id="GO:0003700">
    <property type="term" value="F:DNA-binding transcription factor activity"/>
    <property type="evidence" value="ECO:0007669"/>
    <property type="project" value="InterPro"/>
</dbReference>
<dbReference type="Proteomes" id="UP001220962">
    <property type="component" value="Chromosome"/>
</dbReference>
<evidence type="ECO:0000256" key="2">
    <source>
        <dbReference type="ARBA" id="ARBA00023125"/>
    </source>
</evidence>
<sequence>MNNFSIFKDLSEHIVLRINSCREVHHMSGWIETKQHHDYDLWYVQEGQIEIRTNDSVHLASAGDIVLFNPKVAYTASNLGDDCRFIYTHFDFGLGDQLRILDQFQLAGVMASTLVPEEISLFLKAYKEHQLGSSMSGIHLKGCLTILVAKILECYEQGEYVGQFANPAPERKRITSLQSLQPVLDHIQEQLHTPLRARELAVMAGMSEKYFISYFKQALGITPGLYIYQLKMNRARELLYSKQYTVQQIAGLLGYPDPYSFSKAFKKYYNVPPSKFD</sequence>
<dbReference type="Gene3D" id="1.10.10.60">
    <property type="entry name" value="Homeodomain-like"/>
    <property type="match status" value="2"/>
</dbReference>
<organism evidence="5 6">
    <name type="scientific">Paenibacillus urinalis</name>
    <dbReference type="NCBI Taxonomy" id="521520"/>
    <lineage>
        <taxon>Bacteria</taxon>
        <taxon>Bacillati</taxon>
        <taxon>Bacillota</taxon>
        <taxon>Bacilli</taxon>
        <taxon>Bacillales</taxon>
        <taxon>Paenibacillaceae</taxon>
        <taxon>Paenibacillus</taxon>
    </lineage>
</organism>
<evidence type="ECO:0000313" key="5">
    <source>
        <dbReference type="EMBL" id="WDH84906.1"/>
    </source>
</evidence>
<dbReference type="Pfam" id="PF07883">
    <property type="entry name" value="Cupin_2"/>
    <property type="match status" value="1"/>
</dbReference>
<dbReference type="SUPFAM" id="SSF51215">
    <property type="entry name" value="Regulatory protein AraC"/>
    <property type="match status" value="1"/>
</dbReference>
<reference evidence="5" key="1">
    <citation type="submission" date="2023-02" db="EMBL/GenBank/DDBJ databases">
        <title>Pathogen: clinical or host-associated sample.</title>
        <authorList>
            <person name="Hergert J."/>
            <person name="Casey R."/>
            <person name="Wagner J."/>
            <person name="Young E.L."/>
            <person name="Oakeson K.F."/>
        </authorList>
    </citation>
    <scope>NUCLEOTIDE SEQUENCE</scope>
    <source>
        <strain evidence="5">2022CK-00830</strain>
    </source>
</reference>
<keyword evidence="2" id="KW-0238">DNA-binding</keyword>
<dbReference type="InterPro" id="IPR037923">
    <property type="entry name" value="HTH-like"/>
</dbReference>
<dbReference type="EMBL" id="CP118101">
    <property type="protein sequence ID" value="WDH84906.1"/>
    <property type="molecule type" value="Genomic_DNA"/>
</dbReference>
<dbReference type="InterPro" id="IPR014710">
    <property type="entry name" value="RmlC-like_jellyroll"/>
</dbReference>
<keyword evidence="1" id="KW-0805">Transcription regulation</keyword>
<evidence type="ECO:0000313" key="6">
    <source>
        <dbReference type="Proteomes" id="UP001220962"/>
    </source>
</evidence>
<evidence type="ECO:0000256" key="3">
    <source>
        <dbReference type="ARBA" id="ARBA00023163"/>
    </source>
</evidence>
<evidence type="ECO:0000259" key="4">
    <source>
        <dbReference type="PROSITE" id="PS01124"/>
    </source>
</evidence>
<dbReference type="PANTHER" id="PTHR43280">
    <property type="entry name" value="ARAC-FAMILY TRANSCRIPTIONAL REGULATOR"/>
    <property type="match status" value="1"/>
</dbReference>
<name>A0AAX3N4Z9_9BACL</name>
<dbReference type="InterPro" id="IPR009057">
    <property type="entry name" value="Homeodomain-like_sf"/>
</dbReference>
<protein>
    <submittedName>
        <fullName evidence="5">AraC family transcriptional regulator</fullName>
    </submittedName>
</protein>
<dbReference type="Pfam" id="PF12833">
    <property type="entry name" value="HTH_18"/>
    <property type="match status" value="1"/>
</dbReference>
<dbReference type="PROSITE" id="PS01124">
    <property type="entry name" value="HTH_ARAC_FAMILY_2"/>
    <property type="match status" value="1"/>
</dbReference>
<proteinExistence type="predicted"/>
<feature type="domain" description="HTH araC/xylS-type" evidence="4">
    <location>
        <begin position="181"/>
        <end position="277"/>
    </location>
</feature>
<gene>
    <name evidence="5" type="ORF">PUW23_12120</name>
</gene>
<dbReference type="SMART" id="SM00342">
    <property type="entry name" value="HTH_ARAC"/>
    <property type="match status" value="1"/>
</dbReference>
<dbReference type="InterPro" id="IPR013096">
    <property type="entry name" value="Cupin_2"/>
</dbReference>
<accession>A0AAX3N4Z9</accession>
<dbReference type="GO" id="GO:0043565">
    <property type="term" value="F:sequence-specific DNA binding"/>
    <property type="evidence" value="ECO:0007669"/>
    <property type="project" value="InterPro"/>
</dbReference>
<dbReference type="RefSeq" id="WP_274359935.1">
    <property type="nucleotide sequence ID" value="NZ_CP118101.1"/>
</dbReference>